<dbReference type="GO" id="GO:0005576">
    <property type="term" value="C:extracellular region"/>
    <property type="evidence" value="ECO:0007669"/>
    <property type="project" value="InterPro"/>
</dbReference>
<reference evidence="3" key="1">
    <citation type="submission" date="2015-07" db="EMBL/GenBank/DDBJ databases">
        <title>Nocardia seriolae U-1 whole genome shotgun sequence.</title>
        <authorList>
            <person name="Imajoh M."/>
            <person name="Fukumoto Y."/>
            <person name="Sukeda M."/>
            <person name="Yamane J."/>
            <person name="Yamasaki K."/>
            <person name="Shimizu M."/>
            <person name="Ohnishi K."/>
            <person name="Oshima S."/>
        </authorList>
    </citation>
    <scope>NUCLEOTIDE SEQUENCE [LARGE SCALE GENOMIC DNA]</scope>
    <source>
        <strain evidence="3">U-1</strain>
    </source>
</reference>
<dbReference type="GO" id="GO:0030246">
    <property type="term" value="F:carbohydrate binding"/>
    <property type="evidence" value="ECO:0007669"/>
    <property type="project" value="InterPro"/>
</dbReference>
<proteinExistence type="predicted"/>
<dbReference type="EMBL" id="BBYQ01000124">
    <property type="protein sequence ID" value="GAP31703.1"/>
    <property type="molecule type" value="Genomic_DNA"/>
</dbReference>
<gene>
    <name evidence="2" type="ORF">NSK11_contig00124-0005</name>
</gene>
<evidence type="ECO:0000256" key="1">
    <source>
        <dbReference type="SAM" id="SignalP"/>
    </source>
</evidence>
<evidence type="ECO:0000313" key="3">
    <source>
        <dbReference type="Proteomes" id="UP000037179"/>
    </source>
</evidence>
<evidence type="ECO:0000313" key="2">
    <source>
        <dbReference type="EMBL" id="GAP31703.1"/>
    </source>
</evidence>
<dbReference type="GO" id="GO:0005975">
    <property type="term" value="P:carbohydrate metabolic process"/>
    <property type="evidence" value="ECO:0007669"/>
    <property type="project" value="InterPro"/>
</dbReference>
<dbReference type="AlphaFoldDB" id="A0A0B8NBX5"/>
<dbReference type="InterPro" id="IPR036573">
    <property type="entry name" value="CBM_sf_5/12"/>
</dbReference>
<reference evidence="2 3" key="2">
    <citation type="journal article" date="2016" name="Genome Announc.">
        <title>Draft Genome Sequence of Erythromycin- and Oxytetracycline-Sensitive Nocardia seriolae Strain U-1 (NBRC 110359).</title>
        <authorList>
            <person name="Imajoh M."/>
            <person name="Sukeda M."/>
            <person name="Shimizu M."/>
            <person name="Yamane J."/>
            <person name="Ohnishi K."/>
            <person name="Oshima S."/>
        </authorList>
    </citation>
    <scope>NUCLEOTIDE SEQUENCE [LARGE SCALE GENOMIC DNA]</scope>
    <source>
        <strain evidence="2 3">U-1</strain>
    </source>
</reference>
<accession>A0A0B8NBX5</accession>
<comment type="caution">
    <text evidence="2">The sequence shown here is derived from an EMBL/GenBank/DDBJ whole genome shotgun (WGS) entry which is preliminary data.</text>
</comment>
<dbReference type="SUPFAM" id="SSF51055">
    <property type="entry name" value="Carbohydrate binding domain"/>
    <property type="match status" value="1"/>
</dbReference>
<dbReference type="Proteomes" id="UP000037179">
    <property type="component" value="Unassembled WGS sequence"/>
</dbReference>
<protein>
    <submittedName>
        <fullName evidence="2">Chitinase</fullName>
    </submittedName>
</protein>
<sequence>MLMQRNLAANILIGMNQLTRKYAITGTALVAFSIAGLSAPAAAMEPPSYSVGASTCFSVGFGSATLRTDPCRDIDRISAWRADKRYWSGDVVRHDWGVFKAKLANRGKEPKKFGDFYWERLSIPLT</sequence>
<keyword evidence="1" id="KW-0732">Signal</keyword>
<dbReference type="RefSeq" id="WP_036549471.1">
    <property type="nucleotide sequence ID" value="NZ_AP028459.1"/>
</dbReference>
<name>A0A0B8NBX5_9NOCA</name>
<feature type="chain" id="PRO_5044365368" evidence="1">
    <location>
        <begin position="44"/>
        <end position="126"/>
    </location>
</feature>
<feature type="signal peptide" evidence="1">
    <location>
        <begin position="1"/>
        <end position="43"/>
    </location>
</feature>
<keyword evidence="3" id="KW-1185">Reference proteome</keyword>
<dbReference type="GO" id="GO:0004553">
    <property type="term" value="F:hydrolase activity, hydrolyzing O-glycosyl compounds"/>
    <property type="evidence" value="ECO:0007669"/>
    <property type="project" value="InterPro"/>
</dbReference>
<organism evidence="2 3">
    <name type="scientific">Nocardia seriolae</name>
    <dbReference type="NCBI Taxonomy" id="37332"/>
    <lineage>
        <taxon>Bacteria</taxon>
        <taxon>Bacillati</taxon>
        <taxon>Actinomycetota</taxon>
        <taxon>Actinomycetes</taxon>
        <taxon>Mycobacteriales</taxon>
        <taxon>Nocardiaceae</taxon>
        <taxon>Nocardia</taxon>
    </lineage>
</organism>